<keyword evidence="5 8" id="KW-0472">Membrane</keyword>
<proteinExistence type="inferred from homology"/>
<feature type="transmembrane region" description="Helical" evidence="8">
    <location>
        <begin position="406"/>
        <end position="424"/>
    </location>
</feature>
<feature type="transmembrane region" description="Helical" evidence="8">
    <location>
        <begin position="275"/>
        <end position="292"/>
    </location>
</feature>
<evidence type="ECO:0000256" key="7">
    <source>
        <dbReference type="SAM" id="MobiDB-lite"/>
    </source>
</evidence>
<reference evidence="11 12" key="1">
    <citation type="submission" date="2023-07" db="EMBL/GenBank/DDBJ databases">
        <title>Sequencing the genomes of 1000 actinobacteria strains.</title>
        <authorList>
            <person name="Klenk H.-P."/>
        </authorList>
    </citation>
    <scope>NUCLEOTIDE SEQUENCE [LARGE SCALE GENOMIC DNA]</scope>
    <source>
        <strain evidence="11 12">DSM 14555</strain>
    </source>
</reference>
<feature type="transmembrane region" description="Helical" evidence="8">
    <location>
        <begin position="431"/>
        <end position="452"/>
    </location>
</feature>
<feature type="transmembrane region" description="Helical" evidence="8">
    <location>
        <begin position="206"/>
        <end position="239"/>
    </location>
</feature>
<evidence type="ECO:0000259" key="10">
    <source>
        <dbReference type="Pfam" id="PF12821"/>
    </source>
</evidence>
<dbReference type="PANTHER" id="PTHR34390:SF2">
    <property type="entry name" value="SUCCINATE TRANSPORTER SUBUNIT YJJP-RELATED"/>
    <property type="match status" value="1"/>
</dbReference>
<evidence type="ECO:0000313" key="12">
    <source>
        <dbReference type="Proteomes" id="UP001185069"/>
    </source>
</evidence>
<feature type="domain" description="Threonine/Serine exporter ThrE" evidence="10">
    <location>
        <begin position="360"/>
        <end position="485"/>
    </location>
</feature>
<dbReference type="PANTHER" id="PTHR34390">
    <property type="entry name" value="UPF0442 PROTEIN YJJB-RELATED"/>
    <property type="match status" value="1"/>
</dbReference>
<dbReference type="InterPro" id="IPR024528">
    <property type="entry name" value="ThrE_2"/>
</dbReference>
<name>A0ABU1JAW2_9MICC</name>
<evidence type="ECO:0000259" key="9">
    <source>
        <dbReference type="Pfam" id="PF06738"/>
    </source>
</evidence>
<dbReference type="RefSeq" id="WP_309797459.1">
    <property type="nucleotide sequence ID" value="NZ_BAAAHY010000001.1"/>
</dbReference>
<dbReference type="Pfam" id="PF06738">
    <property type="entry name" value="ThrE"/>
    <property type="match status" value="1"/>
</dbReference>
<comment type="caution">
    <text evidence="11">The sequence shown here is derived from an EMBL/GenBank/DDBJ whole genome shotgun (WGS) entry which is preliminary data.</text>
</comment>
<evidence type="ECO:0000256" key="5">
    <source>
        <dbReference type="ARBA" id="ARBA00023136"/>
    </source>
</evidence>
<feature type="transmembrane region" description="Helical" evidence="8">
    <location>
        <begin position="313"/>
        <end position="335"/>
    </location>
</feature>
<feature type="domain" description="Threonine/serine exporter-like N-terminal" evidence="9">
    <location>
        <begin position="93"/>
        <end position="332"/>
    </location>
</feature>
<organism evidence="11 12">
    <name type="scientific">Arthrobacter russicus</name>
    <dbReference type="NCBI Taxonomy" id="172040"/>
    <lineage>
        <taxon>Bacteria</taxon>
        <taxon>Bacillati</taxon>
        <taxon>Actinomycetota</taxon>
        <taxon>Actinomycetes</taxon>
        <taxon>Micrococcales</taxon>
        <taxon>Micrococcaceae</taxon>
        <taxon>Arthrobacter</taxon>
    </lineage>
</organism>
<evidence type="ECO:0000256" key="3">
    <source>
        <dbReference type="ARBA" id="ARBA00022692"/>
    </source>
</evidence>
<evidence type="ECO:0000256" key="8">
    <source>
        <dbReference type="SAM" id="Phobius"/>
    </source>
</evidence>
<feature type="region of interest" description="Disordered" evidence="7">
    <location>
        <begin position="1"/>
        <end position="57"/>
    </location>
</feature>
<evidence type="ECO:0000256" key="1">
    <source>
        <dbReference type="ARBA" id="ARBA00004651"/>
    </source>
</evidence>
<evidence type="ECO:0000256" key="6">
    <source>
        <dbReference type="ARBA" id="ARBA00034125"/>
    </source>
</evidence>
<comment type="subcellular location">
    <subcellularLocation>
        <location evidence="1">Cell membrane</location>
        <topology evidence="1">Multi-pass membrane protein</topology>
    </subcellularLocation>
</comment>
<comment type="similarity">
    <text evidence="6">Belongs to the ThrE exporter (TC 2.A.79) family.</text>
</comment>
<feature type="compositionally biased region" description="Basic and acidic residues" evidence="7">
    <location>
        <begin position="1"/>
        <end position="28"/>
    </location>
</feature>
<dbReference type="Proteomes" id="UP001185069">
    <property type="component" value="Unassembled WGS sequence"/>
</dbReference>
<dbReference type="EMBL" id="JAVDQF010000001">
    <property type="protein sequence ID" value="MDR6269275.1"/>
    <property type="molecule type" value="Genomic_DNA"/>
</dbReference>
<sequence length="507" mass="53641">MVANDDRQADREAGSGEPKRPAERDPRPNSKPVPTVQQSRENLAAKRGLRRLVRSEAPPTAPMSIVERLAGSPYANPTIQVGGVDNSARRSIDFSLLLAETMFRFGAGALEVETSIIAVTAAFGLRNVEVDITNQSININYAPKNATPITLLRVVRSWTNNFAGLAEVHQLVTEIVAGDVSREQADRRLKAILNKPKPYPRWMVTLASGVFAACVVGVIGGGIWGALVALGSSVLVSLLNRRLAKWRVPDFFATAASAFLITVIALVFTGFQVPISPSAVITGGILLLLPSGRLVSAVQDAINGFPVTAAGRFLSVFLTFGAIVSGIAVASVLGVLLTDQNQNLLQNPDPVPPPLYLVLLLVTFATVLIGIAEQTLPKLLLPTAVAGLVGYLVLYVSALLGIGPRLAPAVAAVAVGVVARFVALRLGAPQLVVAVPSILFLLTGLSIFRAMFALTVSTESSLEGVTGLFNALVVILGVAAGVVLGDNVARPLWRRSFSVEGRRNRRR</sequence>
<evidence type="ECO:0000256" key="4">
    <source>
        <dbReference type="ARBA" id="ARBA00022989"/>
    </source>
</evidence>
<dbReference type="InterPro" id="IPR010619">
    <property type="entry name" value="ThrE-like_N"/>
</dbReference>
<keyword evidence="4 8" id="KW-1133">Transmembrane helix</keyword>
<accession>A0ABU1JAW2</accession>
<keyword evidence="2" id="KW-1003">Cell membrane</keyword>
<feature type="transmembrane region" description="Helical" evidence="8">
    <location>
        <begin position="379"/>
        <end position="400"/>
    </location>
</feature>
<feature type="transmembrane region" description="Helical" evidence="8">
    <location>
        <begin position="251"/>
        <end position="269"/>
    </location>
</feature>
<protein>
    <submittedName>
        <fullName evidence="11">Uncharacterized membrane protein YjjP (DUF1212 family)</fullName>
    </submittedName>
</protein>
<dbReference type="Pfam" id="PF12821">
    <property type="entry name" value="ThrE_2"/>
    <property type="match status" value="1"/>
</dbReference>
<feature type="transmembrane region" description="Helical" evidence="8">
    <location>
        <begin position="464"/>
        <end position="485"/>
    </location>
</feature>
<dbReference type="InterPro" id="IPR050539">
    <property type="entry name" value="ThrE_Dicarb/AminoAcid_Exp"/>
</dbReference>
<evidence type="ECO:0000313" key="11">
    <source>
        <dbReference type="EMBL" id="MDR6269275.1"/>
    </source>
</evidence>
<evidence type="ECO:0000256" key="2">
    <source>
        <dbReference type="ARBA" id="ARBA00022475"/>
    </source>
</evidence>
<feature type="transmembrane region" description="Helical" evidence="8">
    <location>
        <begin position="355"/>
        <end position="372"/>
    </location>
</feature>
<gene>
    <name evidence="11" type="ORF">JOE69_001513</name>
</gene>
<keyword evidence="3 8" id="KW-0812">Transmembrane</keyword>
<keyword evidence="12" id="KW-1185">Reference proteome</keyword>